<evidence type="ECO:0000256" key="4">
    <source>
        <dbReference type="SAM" id="Phobius"/>
    </source>
</evidence>
<comment type="similarity">
    <text evidence="1">Belongs to the bacterial solute-binding protein 5 family.</text>
</comment>
<evidence type="ECO:0000259" key="5">
    <source>
        <dbReference type="Pfam" id="PF00496"/>
    </source>
</evidence>
<dbReference type="GO" id="GO:1904680">
    <property type="term" value="F:peptide transmembrane transporter activity"/>
    <property type="evidence" value="ECO:0007669"/>
    <property type="project" value="TreeGrafter"/>
</dbReference>
<evidence type="ECO:0000256" key="2">
    <source>
        <dbReference type="ARBA" id="ARBA00022448"/>
    </source>
</evidence>
<dbReference type="GO" id="GO:0042597">
    <property type="term" value="C:periplasmic space"/>
    <property type="evidence" value="ECO:0007669"/>
    <property type="project" value="UniProtKB-ARBA"/>
</dbReference>
<dbReference type="InterPro" id="IPR030678">
    <property type="entry name" value="Peptide/Ni-bd"/>
</dbReference>
<dbReference type="GO" id="GO:0015833">
    <property type="term" value="P:peptide transport"/>
    <property type="evidence" value="ECO:0007669"/>
    <property type="project" value="TreeGrafter"/>
</dbReference>
<dbReference type="InterPro" id="IPR000914">
    <property type="entry name" value="SBP_5_dom"/>
</dbReference>
<comment type="caution">
    <text evidence="6">The sequence shown here is derived from an EMBL/GenBank/DDBJ whole genome shotgun (WGS) entry which is preliminary data.</text>
</comment>
<feature type="transmembrane region" description="Helical" evidence="4">
    <location>
        <begin position="67"/>
        <end position="87"/>
    </location>
</feature>
<dbReference type="Gene3D" id="3.90.76.10">
    <property type="entry name" value="Dipeptide-binding Protein, Domain 1"/>
    <property type="match status" value="1"/>
</dbReference>
<keyword evidence="3" id="KW-0732">Signal</keyword>
<accession>A0A2M7QAX1</accession>
<dbReference type="SUPFAM" id="SSF53850">
    <property type="entry name" value="Periplasmic binding protein-like II"/>
    <property type="match status" value="1"/>
</dbReference>
<name>A0A2M7QAX1_9BACT</name>
<evidence type="ECO:0000313" key="6">
    <source>
        <dbReference type="EMBL" id="PIY62787.1"/>
    </source>
</evidence>
<reference evidence="7" key="1">
    <citation type="submission" date="2017-09" db="EMBL/GenBank/DDBJ databases">
        <title>Depth-based differentiation of microbial function through sediment-hosted aquifers and enrichment of novel symbionts in the deep terrestrial subsurface.</title>
        <authorList>
            <person name="Probst A.J."/>
            <person name="Ladd B."/>
            <person name="Jarett J.K."/>
            <person name="Geller-Mcgrath D.E."/>
            <person name="Sieber C.M.K."/>
            <person name="Emerson J.B."/>
            <person name="Anantharaman K."/>
            <person name="Thomas B.C."/>
            <person name="Malmstrom R."/>
            <person name="Stieglmeier M."/>
            <person name="Klingl A."/>
            <person name="Woyke T."/>
            <person name="Ryan C.M."/>
            <person name="Banfield J.F."/>
        </authorList>
    </citation>
    <scope>NUCLEOTIDE SEQUENCE [LARGE SCALE GENOMIC DNA]</scope>
</reference>
<keyword evidence="4" id="KW-0812">Transmembrane</keyword>
<protein>
    <recommendedName>
        <fullName evidence="5">Solute-binding protein family 5 domain-containing protein</fullName>
    </recommendedName>
</protein>
<evidence type="ECO:0000313" key="7">
    <source>
        <dbReference type="Proteomes" id="UP000230973"/>
    </source>
</evidence>
<keyword evidence="4" id="KW-1133">Transmembrane helix</keyword>
<feature type="domain" description="Solute-binding protein family 5" evidence="5">
    <location>
        <begin position="143"/>
        <end position="518"/>
    </location>
</feature>
<dbReference type="AlphaFoldDB" id="A0A2M7QAX1"/>
<dbReference type="PANTHER" id="PTHR30290:SF9">
    <property type="entry name" value="OLIGOPEPTIDE-BINDING PROTEIN APPA"/>
    <property type="match status" value="1"/>
</dbReference>
<evidence type="ECO:0000256" key="3">
    <source>
        <dbReference type="ARBA" id="ARBA00022729"/>
    </source>
</evidence>
<dbReference type="GO" id="GO:0043190">
    <property type="term" value="C:ATP-binding cassette (ABC) transporter complex"/>
    <property type="evidence" value="ECO:0007669"/>
    <property type="project" value="InterPro"/>
</dbReference>
<dbReference type="PANTHER" id="PTHR30290">
    <property type="entry name" value="PERIPLASMIC BINDING COMPONENT OF ABC TRANSPORTER"/>
    <property type="match status" value="1"/>
</dbReference>
<dbReference type="PIRSF" id="PIRSF002741">
    <property type="entry name" value="MppA"/>
    <property type="match status" value="1"/>
</dbReference>
<evidence type="ECO:0000256" key="1">
    <source>
        <dbReference type="ARBA" id="ARBA00005695"/>
    </source>
</evidence>
<dbReference type="Pfam" id="PF00496">
    <property type="entry name" value="SBP_bac_5"/>
    <property type="match status" value="1"/>
</dbReference>
<organism evidence="6 7">
    <name type="scientific">Candidatus Uhrbacteria bacterium CG_4_10_14_0_8_um_filter_58_22</name>
    <dbReference type="NCBI Taxonomy" id="1975029"/>
    <lineage>
        <taxon>Bacteria</taxon>
        <taxon>Candidatus Uhriibacteriota</taxon>
    </lineage>
</organism>
<dbReference type="Gene3D" id="3.10.105.10">
    <property type="entry name" value="Dipeptide-binding Protein, Domain 3"/>
    <property type="match status" value="1"/>
</dbReference>
<keyword evidence="4" id="KW-0472">Membrane</keyword>
<gene>
    <name evidence="6" type="ORF">COY93_02200</name>
</gene>
<keyword evidence="2" id="KW-0813">Transport</keyword>
<dbReference type="EMBL" id="PFLC01000027">
    <property type="protein sequence ID" value="PIY62787.1"/>
    <property type="molecule type" value="Genomic_DNA"/>
</dbReference>
<proteinExistence type="inferred from homology"/>
<dbReference type="CDD" id="cd08513">
    <property type="entry name" value="PBP2_thermophilic_Hb8_like"/>
    <property type="match status" value="1"/>
</dbReference>
<dbReference type="Gene3D" id="3.40.190.10">
    <property type="entry name" value="Periplasmic binding protein-like II"/>
    <property type="match status" value="1"/>
</dbReference>
<sequence>MDSTIARLRELVSRGRLKIKKLLAAGVARNDSSLDRRLVLRLSGKKLPSSGQLKYLSRFLSPKEKTLVGILTIAVILAVGAIGVRFVSSHMTNTAADGGQYTEASVGGPRFINPILASSNDVDLDISKLVFSGLVRTDSEGNLVPDLAESFETADDGKTYSFVLRDGVTWHDGAPFGASDVAATFNFIKDPAFNSPLIAQFRNVEIETPDERTVIFRLKEPFAPFLSLLTVGIMPIHLWQEVIPENATRAELNVKPIGTGPFRFKSLTKDKKGAIRSYTLSKNNEFYGQKPHLAEMTFVFYPNFDQAADALTERKVDGISFLPLEYRESVNEIGSIMTYTFRLPQYTAIFFNQDKNPVLKSKAVRQSLALAIDKDLVLSETLGFDGVPVHGPILPGFVGFHSEIKRYSQDLTAAGKLLDDEGWKLGDGNVRSKMLPGADGDKIDTPLSITLTTVDSQENVSVAETVKRMWEGIGVQVAIELVPVSRIQQDKLRPRDYSVLLYGEILGQDPDPFPFWHSSQIDNGGLNLSRYSNRRADQLLEKARATTDSEERESLYQDFQDLLIEDLPAIFLYSPNYTYAVDRRVKGIEPTVVFTPADRFTGVADWYVKTKKVWR</sequence>
<dbReference type="Proteomes" id="UP000230973">
    <property type="component" value="Unassembled WGS sequence"/>
</dbReference>
<dbReference type="InterPro" id="IPR039424">
    <property type="entry name" value="SBP_5"/>
</dbReference>